<feature type="compositionally biased region" description="Low complexity" evidence="2">
    <location>
        <begin position="64"/>
        <end position="79"/>
    </location>
</feature>
<evidence type="ECO:0000256" key="2">
    <source>
        <dbReference type="SAM" id="MobiDB-lite"/>
    </source>
</evidence>
<dbReference type="CDD" id="cd00371">
    <property type="entry name" value="HMA"/>
    <property type="match status" value="1"/>
</dbReference>
<dbReference type="InterPro" id="IPR036163">
    <property type="entry name" value="HMA_dom_sf"/>
</dbReference>
<feature type="region of interest" description="Disordered" evidence="2">
    <location>
        <begin position="64"/>
        <end position="93"/>
    </location>
</feature>
<keyword evidence="1" id="KW-0479">Metal-binding</keyword>
<dbReference type="SUPFAM" id="SSF55008">
    <property type="entry name" value="HMA, heavy metal-associated domain"/>
    <property type="match status" value="1"/>
</dbReference>
<dbReference type="InterPro" id="IPR006121">
    <property type="entry name" value="HMA_dom"/>
</dbReference>
<dbReference type="Pfam" id="PF00403">
    <property type="entry name" value="HMA"/>
    <property type="match status" value="1"/>
</dbReference>
<dbReference type="GO" id="GO:0046872">
    <property type="term" value="F:metal ion binding"/>
    <property type="evidence" value="ECO:0007669"/>
    <property type="project" value="UniProtKB-KW"/>
</dbReference>
<protein>
    <recommendedName>
        <fullName evidence="3">HMA domain-containing protein</fullName>
    </recommendedName>
</protein>
<dbReference type="InterPro" id="IPR017969">
    <property type="entry name" value="Heavy-metal-associated_CS"/>
</dbReference>
<dbReference type="AlphaFoldDB" id="A0A7S0RRM6"/>
<proteinExistence type="predicted"/>
<dbReference type="Gene3D" id="3.30.70.100">
    <property type="match status" value="1"/>
</dbReference>
<name>A0A7S0RRM6_9CHLO</name>
<feature type="domain" description="HMA" evidence="3">
    <location>
        <begin position="96"/>
        <end position="167"/>
    </location>
</feature>
<accession>A0A7S0RRM6</accession>
<gene>
    <name evidence="4" type="ORF">POBO1169_LOCUS17334</name>
</gene>
<evidence type="ECO:0000259" key="3">
    <source>
        <dbReference type="PROSITE" id="PS50846"/>
    </source>
</evidence>
<evidence type="ECO:0000256" key="1">
    <source>
        <dbReference type="ARBA" id="ARBA00022723"/>
    </source>
</evidence>
<organism evidence="4">
    <name type="scientific">Pyramimonas obovata</name>
    <dbReference type="NCBI Taxonomy" id="1411642"/>
    <lineage>
        <taxon>Eukaryota</taxon>
        <taxon>Viridiplantae</taxon>
        <taxon>Chlorophyta</taxon>
        <taxon>Pyramimonadophyceae</taxon>
        <taxon>Pyramimonadales</taxon>
        <taxon>Pyramimonadaceae</taxon>
        <taxon>Pyramimonas</taxon>
        <taxon>Pyramimonas incertae sedis</taxon>
    </lineage>
</organism>
<reference evidence="4" key="1">
    <citation type="submission" date="2021-01" db="EMBL/GenBank/DDBJ databases">
        <authorList>
            <person name="Corre E."/>
            <person name="Pelletier E."/>
            <person name="Niang G."/>
            <person name="Scheremetjew M."/>
            <person name="Finn R."/>
            <person name="Kale V."/>
            <person name="Holt S."/>
            <person name="Cochrane G."/>
            <person name="Meng A."/>
            <person name="Brown T."/>
            <person name="Cohen L."/>
        </authorList>
    </citation>
    <scope>NUCLEOTIDE SEQUENCE</scope>
    <source>
        <strain evidence="4">CCMP722</strain>
    </source>
</reference>
<dbReference type="PROSITE" id="PS50846">
    <property type="entry name" value="HMA_2"/>
    <property type="match status" value="1"/>
</dbReference>
<evidence type="ECO:0000313" key="4">
    <source>
        <dbReference type="EMBL" id="CAD8685581.1"/>
    </source>
</evidence>
<sequence length="171" mass="17428">MPPMTNASTSCSPVYASISGGTAPVSEARRMARGAQAGYVGAPAQSTLFGQITQNHTASVQHTASARSSGRRVGQSRQGLTFVPRASDGEGDSESFEIDLKVTGMACEGCADSVRTVLGKLAEVKAVEVELESGVVTVEVIADTMGEVLAALPALVGAITDAGFEAEPLIA</sequence>
<dbReference type="PROSITE" id="PS01047">
    <property type="entry name" value="HMA_1"/>
    <property type="match status" value="1"/>
</dbReference>
<dbReference type="EMBL" id="HBFA01034539">
    <property type="protein sequence ID" value="CAD8685581.1"/>
    <property type="molecule type" value="Transcribed_RNA"/>
</dbReference>